<comment type="subcellular location">
    <subcellularLocation>
        <location evidence="1">Nucleus</location>
    </subcellularLocation>
</comment>
<dbReference type="EMBL" id="JACEIK010000455">
    <property type="protein sequence ID" value="MCD7457424.1"/>
    <property type="molecule type" value="Genomic_DNA"/>
</dbReference>
<dbReference type="Gene3D" id="2.40.330.10">
    <property type="entry name" value="DNA-binding pseudobarrel domain"/>
    <property type="match status" value="1"/>
</dbReference>
<evidence type="ECO:0000256" key="5">
    <source>
        <dbReference type="ARBA" id="ARBA00023242"/>
    </source>
</evidence>
<reference evidence="7 8" key="1">
    <citation type="journal article" date="2021" name="BMC Genomics">
        <title>Datura genome reveals duplications of psychoactive alkaloid biosynthetic genes and high mutation rate following tissue culture.</title>
        <authorList>
            <person name="Rajewski A."/>
            <person name="Carter-House D."/>
            <person name="Stajich J."/>
            <person name="Litt A."/>
        </authorList>
    </citation>
    <scope>NUCLEOTIDE SEQUENCE [LARGE SCALE GENOMIC DNA]</scope>
    <source>
        <strain evidence="7">AR-01</strain>
    </source>
</reference>
<feature type="non-terminal residue" evidence="7">
    <location>
        <position position="234"/>
    </location>
</feature>
<evidence type="ECO:0000259" key="6">
    <source>
        <dbReference type="Pfam" id="PF02362"/>
    </source>
</evidence>
<dbReference type="InterPro" id="IPR003340">
    <property type="entry name" value="B3_DNA-bd"/>
</dbReference>
<dbReference type="PANTHER" id="PTHR31384">
    <property type="entry name" value="AUXIN RESPONSE FACTOR 4-RELATED"/>
    <property type="match status" value="1"/>
</dbReference>
<keyword evidence="5" id="KW-0539">Nucleus</keyword>
<sequence length="234" mass="25171">MEIDLNHAVSEVEKNACCAGECDKGGGGGGSCVNCSFYTSTTSSCSSNASSSSSPAPSSIYMELWHACAGPLTSLPKKGNVVVYFPQGHMEEAASASPFSPIKIDFPTFGLQPQIFCRVEDVQLLANKENDEVYTQLTLLPLPESVAISLEGKGHENSGTDEEGNGVNPGKSASHMFCKTLTASDTSTHGGFSVPRRAAEDCFPPLDYKEQRPSQELIAKDLHGVEWKFRHIYR</sequence>
<evidence type="ECO:0000256" key="4">
    <source>
        <dbReference type="ARBA" id="ARBA00023163"/>
    </source>
</evidence>
<organism evidence="7 8">
    <name type="scientific">Datura stramonium</name>
    <name type="common">Jimsonweed</name>
    <name type="synonym">Common thornapple</name>
    <dbReference type="NCBI Taxonomy" id="4076"/>
    <lineage>
        <taxon>Eukaryota</taxon>
        <taxon>Viridiplantae</taxon>
        <taxon>Streptophyta</taxon>
        <taxon>Embryophyta</taxon>
        <taxon>Tracheophyta</taxon>
        <taxon>Spermatophyta</taxon>
        <taxon>Magnoliopsida</taxon>
        <taxon>eudicotyledons</taxon>
        <taxon>Gunneridae</taxon>
        <taxon>Pentapetalae</taxon>
        <taxon>asterids</taxon>
        <taxon>lamiids</taxon>
        <taxon>Solanales</taxon>
        <taxon>Solanaceae</taxon>
        <taxon>Solanoideae</taxon>
        <taxon>Datureae</taxon>
        <taxon>Datura</taxon>
    </lineage>
</organism>
<evidence type="ECO:0000313" key="7">
    <source>
        <dbReference type="EMBL" id="MCD7457424.1"/>
    </source>
</evidence>
<name>A0ABS8SEW4_DATST</name>
<dbReference type="Pfam" id="PF02362">
    <property type="entry name" value="B3"/>
    <property type="match status" value="1"/>
</dbReference>
<feature type="domain" description="TF-B3" evidence="6">
    <location>
        <begin position="177"/>
        <end position="234"/>
    </location>
</feature>
<dbReference type="PANTHER" id="PTHR31384:SF102">
    <property type="entry name" value="AUXIN RESPONSE FACTOR 4"/>
    <property type="match status" value="1"/>
</dbReference>
<dbReference type="SUPFAM" id="SSF101936">
    <property type="entry name" value="DNA-binding pseudobarrel domain"/>
    <property type="match status" value="1"/>
</dbReference>
<dbReference type="InterPro" id="IPR015300">
    <property type="entry name" value="DNA-bd_pseudobarrel_sf"/>
</dbReference>
<proteinExistence type="predicted"/>
<evidence type="ECO:0000256" key="3">
    <source>
        <dbReference type="ARBA" id="ARBA00023125"/>
    </source>
</evidence>
<keyword evidence="4" id="KW-0804">Transcription</keyword>
<keyword evidence="2" id="KW-0805">Transcription regulation</keyword>
<evidence type="ECO:0000256" key="2">
    <source>
        <dbReference type="ARBA" id="ARBA00023015"/>
    </source>
</evidence>
<dbReference type="InterPro" id="IPR044835">
    <property type="entry name" value="ARF_plant"/>
</dbReference>
<gene>
    <name evidence="7" type="primary">ARF4_2</name>
    <name evidence="7" type="ORF">HAX54_035047</name>
</gene>
<dbReference type="CDD" id="cd10017">
    <property type="entry name" value="B3_DNA"/>
    <property type="match status" value="1"/>
</dbReference>
<keyword evidence="3" id="KW-0238">DNA-binding</keyword>
<dbReference type="Proteomes" id="UP000823775">
    <property type="component" value="Unassembled WGS sequence"/>
</dbReference>
<comment type="caution">
    <text evidence="7">The sequence shown here is derived from an EMBL/GenBank/DDBJ whole genome shotgun (WGS) entry which is preliminary data.</text>
</comment>
<evidence type="ECO:0000256" key="1">
    <source>
        <dbReference type="ARBA" id="ARBA00004123"/>
    </source>
</evidence>
<keyword evidence="8" id="KW-1185">Reference proteome</keyword>
<accession>A0ABS8SEW4</accession>
<protein>
    <submittedName>
        <fullName evidence="7">ADP-ribosylation factor 4</fullName>
    </submittedName>
</protein>
<evidence type="ECO:0000313" key="8">
    <source>
        <dbReference type="Proteomes" id="UP000823775"/>
    </source>
</evidence>